<reference evidence="1 2" key="1">
    <citation type="submission" date="2020-08" db="EMBL/GenBank/DDBJ databases">
        <authorList>
            <person name="Liu C."/>
            <person name="Sun Q."/>
        </authorList>
    </citation>
    <scope>NUCLEOTIDE SEQUENCE [LARGE SCALE GENOMIC DNA]</scope>
    <source>
        <strain evidence="1 2">NSJ-59</strain>
    </source>
</reference>
<accession>A0ABR6VIR6</accession>
<keyword evidence="2" id="KW-1185">Reference proteome</keyword>
<evidence type="ECO:0000313" key="1">
    <source>
        <dbReference type="EMBL" id="MBC3536978.1"/>
    </source>
</evidence>
<gene>
    <name evidence="1" type="ORF">H8J70_06920</name>
</gene>
<comment type="caution">
    <text evidence="1">The sequence shown here is derived from an EMBL/GenBank/DDBJ whole genome shotgun (WGS) entry which is preliminary data.</text>
</comment>
<protein>
    <submittedName>
        <fullName evidence="1">Uncharacterized protein</fullName>
    </submittedName>
</protein>
<dbReference type="Proteomes" id="UP000606870">
    <property type="component" value="Unassembled WGS sequence"/>
</dbReference>
<evidence type="ECO:0000313" key="2">
    <source>
        <dbReference type="Proteomes" id="UP000606870"/>
    </source>
</evidence>
<organism evidence="1 2">
    <name type="scientific">Megasphaera hominis</name>
    <dbReference type="NCBI Taxonomy" id="159836"/>
    <lineage>
        <taxon>Bacteria</taxon>
        <taxon>Bacillati</taxon>
        <taxon>Bacillota</taxon>
        <taxon>Negativicutes</taxon>
        <taxon>Veillonellales</taxon>
        <taxon>Veillonellaceae</taxon>
        <taxon>Megasphaera</taxon>
    </lineage>
</organism>
<proteinExistence type="predicted"/>
<dbReference type="EMBL" id="JACOGK010000017">
    <property type="protein sequence ID" value="MBC3536978.1"/>
    <property type="molecule type" value="Genomic_DNA"/>
</dbReference>
<sequence length="136" mass="16092">MTLGLFWSRYELELHGQHLREIDAKYEYLIQYEMWNWLIAKIPEKVQIQILRGHNHGEQSWSCHDWVIHMLEWLKENKSAEVYDAVIDKISIVKAQPREEAERHAARTLSDSELAAMQAAGYFKGIERRTKGEEKP</sequence>
<dbReference type="RefSeq" id="WP_186503134.1">
    <property type="nucleotide sequence ID" value="NZ_JACOGK010000017.1"/>
</dbReference>
<name>A0ABR6VIR6_9FIRM</name>